<name>A0A645H7G3_9ZZZZ</name>
<dbReference type="AlphaFoldDB" id="A0A645H7G3"/>
<sequence length="73" mass="8373">MKTQTSLVWANGIVELNSVTKIHLHFPFIIDPWHLKCKDTIRLNKAFGNFGLFKLGMLIVHINNGTQHFPNCL</sequence>
<comment type="caution">
    <text evidence="1">The sequence shown here is derived from an EMBL/GenBank/DDBJ whole genome shotgun (WGS) entry which is preliminary data.</text>
</comment>
<accession>A0A645H7G3</accession>
<protein>
    <submittedName>
        <fullName evidence="1">Uncharacterized protein</fullName>
    </submittedName>
</protein>
<organism evidence="1">
    <name type="scientific">bioreactor metagenome</name>
    <dbReference type="NCBI Taxonomy" id="1076179"/>
    <lineage>
        <taxon>unclassified sequences</taxon>
        <taxon>metagenomes</taxon>
        <taxon>ecological metagenomes</taxon>
    </lineage>
</organism>
<dbReference type="EMBL" id="VSSQ01088244">
    <property type="protein sequence ID" value="MPN34945.1"/>
    <property type="molecule type" value="Genomic_DNA"/>
</dbReference>
<reference evidence="1" key="1">
    <citation type="submission" date="2019-08" db="EMBL/GenBank/DDBJ databases">
        <authorList>
            <person name="Kucharzyk K."/>
            <person name="Murdoch R.W."/>
            <person name="Higgins S."/>
            <person name="Loffler F."/>
        </authorList>
    </citation>
    <scope>NUCLEOTIDE SEQUENCE</scope>
</reference>
<evidence type="ECO:0000313" key="1">
    <source>
        <dbReference type="EMBL" id="MPN34945.1"/>
    </source>
</evidence>
<proteinExistence type="predicted"/>
<gene>
    <name evidence="1" type="ORF">SDC9_182439</name>
</gene>